<keyword evidence="4" id="KW-1185">Reference proteome</keyword>
<gene>
    <name evidence="3" type="ORF">SLS60_004846</name>
</gene>
<evidence type="ECO:0000259" key="2">
    <source>
        <dbReference type="Pfam" id="PF21666"/>
    </source>
</evidence>
<dbReference type="InterPro" id="IPR049192">
    <property type="entry name" value="DUF4246_C"/>
</dbReference>
<comment type="caution">
    <text evidence="3">The sequence shown here is derived from an EMBL/GenBank/DDBJ whole genome shotgun (WGS) entry which is preliminary data.</text>
</comment>
<evidence type="ECO:0000313" key="3">
    <source>
        <dbReference type="EMBL" id="KAL1605298.1"/>
    </source>
</evidence>
<dbReference type="PANTHER" id="PTHR33119">
    <property type="entry name" value="IFI3P"/>
    <property type="match status" value="1"/>
</dbReference>
<organism evidence="3 4">
    <name type="scientific">Paraconiothyrium brasiliense</name>
    <dbReference type="NCBI Taxonomy" id="300254"/>
    <lineage>
        <taxon>Eukaryota</taxon>
        <taxon>Fungi</taxon>
        <taxon>Dikarya</taxon>
        <taxon>Ascomycota</taxon>
        <taxon>Pezizomycotina</taxon>
        <taxon>Dothideomycetes</taxon>
        <taxon>Pleosporomycetidae</taxon>
        <taxon>Pleosporales</taxon>
        <taxon>Massarineae</taxon>
        <taxon>Didymosphaeriaceae</taxon>
        <taxon>Paraconiothyrium</taxon>
    </lineage>
</organism>
<dbReference type="Proteomes" id="UP001521785">
    <property type="component" value="Unassembled WGS sequence"/>
</dbReference>
<dbReference type="Pfam" id="PF14033">
    <property type="entry name" value="DUF4246"/>
    <property type="match status" value="1"/>
</dbReference>
<dbReference type="EMBL" id="JAKJXO020000005">
    <property type="protein sequence ID" value="KAL1605298.1"/>
    <property type="molecule type" value="Genomic_DNA"/>
</dbReference>
<dbReference type="InterPro" id="IPR049207">
    <property type="entry name" value="DUF4246_N"/>
</dbReference>
<dbReference type="InterPro" id="IPR025340">
    <property type="entry name" value="DUF4246"/>
</dbReference>
<feature type="domain" description="DUF4246" evidence="2">
    <location>
        <begin position="65"/>
        <end position="131"/>
    </location>
</feature>
<name>A0ABR3RM02_9PLEO</name>
<dbReference type="PANTHER" id="PTHR33119:SF1">
    <property type="entry name" value="FE2OG DIOXYGENASE DOMAIN-CONTAINING PROTEIN"/>
    <property type="match status" value="1"/>
</dbReference>
<proteinExistence type="predicted"/>
<protein>
    <recommendedName>
        <fullName evidence="5">Fe2OG dioxygenase domain-containing protein</fullName>
    </recommendedName>
</protein>
<reference evidence="3 4" key="1">
    <citation type="submission" date="2024-02" db="EMBL/GenBank/DDBJ databases">
        <title>De novo assembly and annotation of 12 fungi associated with fruit tree decline syndrome in Ontario, Canada.</title>
        <authorList>
            <person name="Sulman M."/>
            <person name="Ellouze W."/>
            <person name="Ilyukhin E."/>
        </authorList>
    </citation>
    <scope>NUCLEOTIDE SEQUENCE [LARGE SCALE GENOMIC DNA]</scope>
    <source>
        <strain evidence="3 4">M42-189</strain>
    </source>
</reference>
<dbReference type="Pfam" id="PF21666">
    <property type="entry name" value="DUF4246_N"/>
    <property type="match status" value="1"/>
</dbReference>
<sequence>MMLRYELRARSSSLAFQQISCSHRFRSPLEFVRQESTRAGAETQNKVTEFNKLTGEAPLDEATPFQLPVYLRDHRWQCRIERFRHGISDFHAERLTARAIAMLKLMDLITDKASWHRKIFNEIIVRKWREEARAMPGGLISEKAFDWCVKELRDKAKEFEEEKYVSILENDSRCVKSDELIPERLRNDLRRAVEPLLTVGDDQKDWHPKSDSQVLNLVHPSMYPLVAGRSRFLKNGRLDREDCLSSMGKGAIVEQEEDIPRHGRGRGYTIGPYNRDQLCSTRFQWLPSDIHFVGEKGTDVKVSSYINNLHPIKHRGLYRVIEEMIGNSIPLWNSALVKEWGGRPGPRIKTNEGVFEPQQPSWMDDIWKHEADLSPLAAKIKEYIAQPDNPLYADKWAKEQRSESLPDDPKDWDIDEVYQALEEVFYRTRTIMHPEPGEYGSPSYEEWRSGYSRQCIENEFRQRGLQVIVKLSSIELTPKKPAYPEGSWHLEGMLNENIVATSIYYYDVDNVTESRIRFSQEAYLDERSLQYEQSDHDPLAITFGTESMTGEPAVQEIGSIATRHGRIIAFPNTLRHKVEPFSLTDRTKPGHRRFLVLWLVDPYHRIVSTADVPPQQLTWAEVTDLDEVTKGRLMTVGEAKEHRLELMWERTSVNFAVENNFDTYNLCEH</sequence>
<evidence type="ECO:0008006" key="5">
    <source>
        <dbReference type="Google" id="ProtNLM"/>
    </source>
</evidence>
<evidence type="ECO:0000259" key="1">
    <source>
        <dbReference type="Pfam" id="PF14033"/>
    </source>
</evidence>
<feature type="domain" description="DUF4246" evidence="1">
    <location>
        <begin position="142"/>
        <end position="621"/>
    </location>
</feature>
<accession>A0ABR3RM02</accession>
<evidence type="ECO:0000313" key="4">
    <source>
        <dbReference type="Proteomes" id="UP001521785"/>
    </source>
</evidence>